<accession>A0A7G9Y9D5</accession>
<dbReference type="EMBL" id="MT630989">
    <property type="protein sequence ID" value="QNO44619.1"/>
    <property type="molecule type" value="Genomic_DNA"/>
</dbReference>
<proteinExistence type="predicted"/>
<dbReference type="PANTHER" id="PTHR37449:SF1">
    <property type="entry name" value="OS02G0159950 PROTEIN"/>
    <property type="match status" value="1"/>
</dbReference>
<sequence>MAASLHTAPISAPEHPSVIPTSEAMETSSASGFPLRCISKILDRASLSGSGISISRSILPGLRIAGSTISILLVAAITTTSRSSSRPSSSVKICETTRSVAKLSVLLPRTGTIESISSKKMIAGDACLALRNISRIAFSDSPTYLLSSSGPLMLMKFAELSVATAFASKVFPVPGGP</sequence>
<evidence type="ECO:0000313" key="2">
    <source>
        <dbReference type="EMBL" id="QNO44619.1"/>
    </source>
</evidence>
<feature type="region of interest" description="Disordered" evidence="1">
    <location>
        <begin position="1"/>
        <end position="24"/>
    </location>
</feature>
<dbReference type="AlphaFoldDB" id="A0A7G9Y9D5"/>
<organism evidence="2">
    <name type="scientific">Candidatus Methanogaster sp. ANME-2c ERB4</name>
    <dbReference type="NCBI Taxonomy" id="2759911"/>
    <lineage>
        <taxon>Archaea</taxon>
        <taxon>Methanobacteriati</taxon>
        <taxon>Methanobacteriota</taxon>
        <taxon>Stenosarchaea group</taxon>
        <taxon>Methanomicrobia</taxon>
        <taxon>Methanosarcinales</taxon>
        <taxon>ANME-2 cluster</taxon>
        <taxon>Candidatus Methanogasteraceae</taxon>
        <taxon>Candidatus Methanogaster</taxon>
    </lineage>
</organism>
<name>A0A7G9Y9D5_9EURY</name>
<reference evidence="2" key="1">
    <citation type="submission" date="2020-06" db="EMBL/GenBank/DDBJ databases">
        <title>Unique genomic features of the anaerobic methanotrophic archaea.</title>
        <authorList>
            <person name="Chadwick G.L."/>
            <person name="Skennerton C.T."/>
            <person name="Laso-Perez R."/>
            <person name="Leu A.O."/>
            <person name="Speth D.R."/>
            <person name="Yu H."/>
            <person name="Morgan-Lang C."/>
            <person name="Hatzenpichler R."/>
            <person name="Goudeau D."/>
            <person name="Malmstrom R."/>
            <person name="Brazelton W.J."/>
            <person name="Woyke T."/>
            <person name="Hallam S.J."/>
            <person name="Tyson G.W."/>
            <person name="Wegener G."/>
            <person name="Boetius A."/>
            <person name="Orphan V."/>
        </authorList>
    </citation>
    <scope>NUCLEOTIDE SEQUENCE</scope>
</reference>
<evidence type="ECO:0000256" key="1">
    <source>
        <dbReference type="SAM" id="MobiDB-lite"/>
    </source>
</evidence>
<gene>
    <name evidence="2" type="ORF">JBICLBBK_00023</name>
</gene>
<dbReference type="PANTHER" id="PTHR37449">
    <property type="match status" value="1"/>
</dbReference>
<protein>
    <submittedName>
        <fullName evidence="2">Uncharacterized protein</fullName>
    </submittedName>
</protein>